<keyword evidence="1" id="KW-0812">Transmembrane</keyword>
<keyword evidence="1" id="KW-0472">Membrane</keyword>
<sequence>MDEYANAQTTVERDRIMAKMKQNEALRSNLLASAGTVNMVQSRAAAVELTDAETIAFAIEIAEQQLKTQLEQLEALQESHAGKKRMIELNTYYGKRFMAQASVMKIFIFMCIPILILTVLVNAGLFPSYIAGLLIILITVIGIVYIYNGISDINRRDKRNFDEYAWEFDPSRVGTIVNPNYGTTGSGTNGNMVGCFNGNCCGESTQWDAVTGTCIPK</sequence>
<accession>A0A6C0M1C8</accession>
<protein>
    <submittedName>
        <fullName evidence="2">Uncharacterized protein</fullName>
    </submittedName>
</protein>
<feature type="transmembrane region" description="Helical" evidence="1">
    <location>
        <begin position="103"/>
        <end position="123"/>
    </location>
</feature>
<dbReference type="EMBL" id="MN740634">
    <property type="protein sequence ID" value="QHU36333.1"/>
    <property type="molecule type" value="Genomic_DNA"/>
</dbReference>
<evidence type="ECO:0000313" key="2">
    <source>
        <dbReference type="EMBL" id="QHU36333.1"/>
    </source>
</evidence>
<name>A0A6C0M1C8_9ZZZZ</name>
<reference evidence="2" key="1">
    <citation type="journal article" date="2020" name="Nature">
        <title>Giant virus diversity and host interactions through global metagenomics.</title>
        <authorList>
            <person name="Schulz F."/>
            <person name="Roux S."/>
            <person name="Paez-Espino D."/>
            <person name="Jungbluth S."/>
            <person name="Walsh D.A."/>
            <person name="Denef V.J."/>
            <person name="McMahon K.D."/>
            <person name="Konstantinidis K.T."/>
            <person name="Eloe-Fadrosh E.A."/>
            <person name="Kyrpides N.C."/>
            <person name="Woyke T."/>
        </authorList>
    </citation>
    <scope>NUCLEOTIDE SEQUENCE</scope>
    <source>
        <strain evidence="2">GVMAG-S-1035124-57</strain>
    </source>
</reference>
<keyword evidence="1" id="KW-1133">Transmembrane helix</keyword>
<evidence type="ECO:0000256" key="1">
    <source>
        <dbReference type="SAM" id="Phobius"/>
    </source>
</evidence>
<dbReference type="AlphaFoldDB" id="A0A6C0M1C8"/>
<feature type="transmembrane region" description="Helical" evidence="1">
    <location>
        <begin position="129"/>
        <end position="150"/>
    </location>
</feature>
<proteinExistence type="predicted"/>
<organism evidence="2">
    <name type="scientific">viral metagenome</name>
    <dbReference type="NCBI Taxonomy" id="1070528"/>
    <lineage>
        <taxon>unclassified sequences</taxon>
        <taxon>metagenomes</taxon>
        <taxon>organismal metagenomes</taxon>
    </lineage>
</organism>